<name>A0A2D4JKH0_MICLE</name>
<sequence length="138" mass="15706">MFGNLTFKMPIVFLQQGSLKYSSVLPKNKKLVAIIKIKSSANLRSDNYRNNTIKTNSTRGCKICVKRFTYSIIINSPKDYLIQNSTLKQNGSQITGETPHGLGGTKITEHNPVGFSMRHFYHNLRFTSLEYFICDSIH</sequence>
<evidence type="ECO:0000313" key="1">
    <source>
        <dbReference type="EMBL" id="LAA96937.1"/>
    </source>
</evidence>
<reference evidence="1" key="1">
    <citation type="submission" date="2017-07" db="EMBL/GenBank/DDBJ databases">
        <authorList>
            <person name="Mikheyev A."/>
            <person name="Grau M."/>
        </authorList>
    </citation>
    <scope>NUCLEOTIDE SEQUENCE</scope>
    <source>
        <tissue evidence="1">Venom_gland</tissue>
    </source>
</reference>
<organism evidence="1">
    <name type="scientific">Micrurus lemniscatus lemniscatus</name>
    <dbReference type="NCBI Taxonomy" id="129467"/>
    <lineage>
        <taxon>Eukaryota</taxon>
        <taxon>Metazoa</taxon>
        <taxon>Chordata</taxon>
        <taxon>Craniata</taxon>
        <taxon>Vertebrata</taxon>
        <taxon>Euteleostomi</taxon>
        <taxon>Lepidosauria</taxon>
        <taxon>Squamata</taxon>
        <taxon>Bifurcata</taxon>
        <taxon>Unidentata</taxon>
        <taxon>Episquamata</taxon>
        <taxon>Toxicofera</taxon>
        <taxon>Serpentes</taxon>
        <taxon>Colubroidea</taxon>
        <taxon>Elapidae</taxon>
        <taxon>Elapinae</taxon>
        <taxon>Micrurus</taxon>
    </lineage>
</organism>
<dbReference type="AlphaFoldDB" id="A0A2D4JKH0"/>
<protein>
    <submittedName>
        <fullName evidence="1">Uncharacterized protein</fullName>
    </submittedName>
</protein>
<reference evidence="1" key="2">
    <citation type="submission" date="2017-11" db="EMBL/GenBank/DDBJ databases">
        <title>Coralsnake Venomics: Analyses of Venom Gland Transcriptomes and Proteomes of Six Brazilian Taxa.</title>
        <authorList>
            <person name="Aird S.D."/>
            <person name="Jorge da Silva N."/>
            <person name="Qiu L."/>
            <person name="Villar-Briones A."/>
            <person name="Aparecida-Saddi V."/>
            <person name="Campos-Telles M.P."/>
            <person name="Grau M."/>
            <person name="Mikheyev A.S."/>
        </authorList>
    </citation>
    <scope>NUCLEOTIDE SEQUENCE</scope>
    <source>
        <tissue evidence="1">Venom_gland</tissue>
    </source>
</reference>
<accession>A0A2D4JKH0</accession>
<dbReference type="EMBL" id="IACK01203519">
    <property type="protein sequence ID" value="LAA96937.1"/>
    <property type="molecule type" value="Transcribed_RNA"/>
</dbReference>
<proteinExistence type="predicted"/>